<dbReference type="GO" id="GO:0006897">
    <property type="term" value="P:endocytosis"/>
    <property type="evidence" value="ECO:0007669"/>
    <property type="project" value="TreeGrafter"/>
</dbReference>
<evidence type="ECO:0000256" key="9">
    <source>
        <dbReference type="PIRNR" id="PIRNR000587"/>
    </source>
</evidence>
<dbReference type="SUPFAM" id="SSF56112">
    <property type="entry name" value="Protein kinase-like (PK-like)"/>
    <property type="match status" value="1"/>
</dbReference>
<dbReference type="InterPro" id="IPR036940">
    <property type="entry name" value="PI3/4_kinase_cat_sf"/>
</dbReference>
<dbReference type="InterPro" id="IPR035892">
    <property type="entry name" value="C2_domain_sf"/>
</dbReference>
<dbReference type="PROSITE" id="PS50290">
    <property type="entry name" value="PI3_4_KINASE_3"/>
    <property type="match status" value="1"/>
</dbReference>
<evidence type="ECO:0000256" key="10">
    <source>
        <dbReference type="PROSITE-ProRule" id="PRU00880"/>
    </source>
</evidence>
<keyword evidence="15" id="KW-1185">Reference proteome</keyword>
<dbReference type="PANTHER" id="PTHR10048:SF7">
    <property type="entry name" value="PHOSPHATIDYLINOSITOL 3-KINASE CATALYTIC SUBUNIT TYPE 3"/>
    <property type="match status" value="1"/>
</dbReference>
<evidence type="ECO:0000256" key="6">
    <source>
        <dbReference type="ARBA" id="ARBA00022777"/>
    </source>
</evidence>
<feature type="domain" description="PI3K/PI4K catalytic" evidence="11">
    <location>
        <begin position="592"/>
        <end position="876"/>
    </location>
</feature>
<dbReference type="InterPro" id="IPR002420">
    <property type="entry name" value="PI3K-type_C2_dom"/>
</dbReference>
<dbReference type="InterPro" id="IPR057756">
    <property type="entry name" value="PI3-kinase_type3/VPS34_cat"/>
</dbReference>
<dbReference type="Pfam" id="PF00792">
    <property type="entry name" value="PI3K_C2"/>
    <property type="match status" value="1"/>
</dbReference>
<dbReference type="PROSITE" id="PS51547">
    <property type="entry name" value="C2_PI3K"/>
    <property type="match status" value="1"/>
</dbReference>
<dbReference type="GO" id="GO:0000045">
    <property type="term" value="P:autophagosome assembly"/>
    <property type="evidence" value="ECO:0007669"/>
    <property type="project" value="TreeGrafter"/>
</dbReference>
<evidence type="ECO:0000259" key="11">
    <source>
        <dbReference type="PROSITE" id="PS50290"/>
    </source>
</evidence>
<organism evidence="14 15">
    <name type="scientific">Caenorhabditis auriculariae</name>
    <dbReference type="NCBI Taxonomy" id="2777116"/>
    <lineage>
        <taxon>Eukaryota</taxon>
        <taxon>Metazoa</taxon>
        <taxon>Ecdysozoa</taxon>
        <taxon>Nematoda</taxon>
        <taxon>Chromadorea</taxon>
        <taxon>Rhabditida</taxon>
        <taxon>Rhabditina</taxon>
        <taxon>Rhabditomorpha</taxon>
        <taxon>Rhabditoidea</taxon>
        <taxon>Rhabditidae</taxon>
        <taxon>Peloderinae</taxon>
        <taxon>Caenorhabditis</taxon>
    </lineage>
</organism>
<evidence type="ECO:0000256" key="2">
    <source>
        <dbReference type="ARBA" id="ARBA00012073"/>
    </source>
</evidence>
<dbReference type="SMART" id="SM00146">
    <property type="entry name" value="PI3Kc"/>
    <property type="match status" value="1"/>
</dbReference>
<reference evidence="14" key="1">
    <citation type="submission" date="2020-10" db="EMBL/GenBank/DDBJ databases">
        <authorList>
            <person name="Kikuchi T."/>
        </authorList>
    </citation>
    <scope>NUCLEOTIDE SEQUENCE</scope>
    <source>
        <strain evidence="14">NKZ352</strain>
    </source>
</reference>
<dbReference type="GO" id="GO:0005777">
    <property type="term" value="C:peroxisome"/>
    <property type="evidence" value="ECO:0007669"/>
    <property type="project" value="TreeGrafter"/>
</dbReference>
<comment type="similarity">
    <text evidence="9 10">Belongs to the PI3/PI4-kinase family.</text>
</comment>
<dbReference type="InterPro" id="IPR016024">
    <property type="entry name" value="ARM-type_fold"/>
</dbReference>
<dbReference type="InterPro" id="IPR015433">
    <property type="entry name" value="PI3/4_kinase"/>
</dbReference>
<dbReference type="CDD" id="cd00896">
    <property type="entry name" value="PI3Kc_III"/>
    <property type="match status" value="1"/>
</dbReference>
<dbReference type="AlphaFoldDB" id="A0A8S1HJU5"/>
<dbReference type="InterPro" id="IPR042236">
    <property type="entry name" value="PI3K_accessory_sf"/>
</dbReference>
<dbReference type="GO" id="GO:0005524">
    <property type="term" value="F:ATP binding"/>
    <property type="evidence" value="ECO:0007669"/>
    <property type="project" value="UniProtKB-UniRule"/>
</dbReference>
<dbReference type="EC" id="2.7.1.137" evidence="2 9"/>
<evidence type="ECO:0000256" key="7">
    <source>
        <dbReference type="ARBA" id="ARBA00022840"/>
    </source>
</evidence>
<dbReference type="Pfam" id="PF00454">
    <property type="entry name" value="PI3_PI4_kinase"/>
    <property type="match status" value="1"/>
</dbReference>
<dbReference type="PROSITE" id="PS00916">
    <property type="entry name" value="PI3_4_KINASE_2"/>
    <property type="match status" value="1"/>
</dbReference>
<dbReference type="InterPro" id="IPR018936">
    <property type="entry name" value="PI3/4_kinase_CS"/>
</dbReference>
<keyword evidence="7 9" id="KW-0067">ATP-binding</keyword>
<feature type="domain" description="PIK helical" evidence="12">
    <location>
        <begin position="304"/>
        <end position="518"/>
    </location>
</feature>
<dbReference type="Proteomes" id="UP000835052">
    <property type="component" value="Unassembled WGS sequence"/>
</dbReference>
<dbReference type="PROSITE" id="PS51545">
    <property type="entry name" value="PIK_HELICAL"/>
    <property type="match status" value="1"/>
</dbReference>
<evidence type="ECO:0000256" key="3">
    <source>
        <dbReference type="ARBA" id="ARBA00019787"/>
    </source>
</evidence>
<evidence type="ECO:0000259" key="13">
    <source>
        <dbReference type="PROSITE" id="PS51547"/>
    </source>
</evidence>
<name>A0A8S1HJU5_9PELO</name>
<dbReference type="GO" id="GO:0034271">
    <property type="term" value="C:phosphatidylinositol 3-kinase complex, class III, type I"/>
    <property type="evidence" value="ECO:0007669"/>
    <property type="project" value="TreeGrafter"/>
</dbReference>
<dbReference type="FunFam" id="3.30.1010.10:FF:000016">
    <property type="entry name" value="Phosphatidylinositol 3-kinase catalytic subunit type 3"/>
    <property type="match status" value="1"/>
</dbReference>
<keyword evidence="5 9" id="KW-0547">Nucleotide-binding</keyword>
<keyword evidence="6 9" id="KW-0418">Kinase</keyword>
<evidence type="ECO:0000313" key="14">
    <source>
        <dbReference type="EMBL" id="CAD6194718.1"/>
    </source>
</evidence>
<dbReference type="GO" id="GO:0034272">
    <property type="term" value="C:phosphatidylinositol 3-kinase complex, class III, type II"/>
    <property type="evidence" value="ECO:0007669"/>
    <property type="project" value="TreeGrafter"/>
</dbReference>
<dbReference type="InterPro" id="IPR011009">
    <property type="entry name" value="Kinase-like_dom_sf"/>
</dbReference>
<dbReference type="Gene3D" id="1.10.1070.11">
    <property type="entry name" value="Phosphatidylinositol 3-/4-kinase, catalytic domain"/>
    <property type="match status" value="1"/>
</dbReference>
<gene>
    <name evidence="14" type="ORF">CAUJ_LOCUS10637</name>
</gene>
<evidence type="ECO:0000256" key="8">
    <source>
        <dbReference type="ARBA" id="ARBA00023136"/>
    </source>
</evidence>
<dbReference type="Pfam" id="PF00613">
    <property type="entry name" value="PI3Ka"/>
    <property type="match status" value="1"/>
</dbReference>
<comment type="subcellular location">
    <subcellularLocation>
        <location evidence="1">Endomembrane system</location>
        <topology evidence="1">Peripheral membrane protein</topology>
    </subcellularLocation>
</comment>
<dbReference type="InterPro" id="IPR008290">
    <property type="entry name" value="PI3K_Vps34"/>
</dbReference>
<dbReference type="Gene3D" id="1.25.40.70">
    <property type="entry name" value="Phosphatidylinositol 3-kinase, accessory domain (PIK)"/>
    <property type="match status" value="1"/>
</dbReference>
<dbReference type="GO" id="GO:0048015">
    <property type="term" value="P:phosphatidylinositol-mediated signaling"/>
    <property type="evidence" value="ECO:0007669"/>
    <property type="project" value="TreeGrafter"/>
</dbReference>
<dbReference type="SMART" id="SM00142">
    <property type="entry name" value="PI3K_C2"/>
    <property type="match status" value="1"/>
</dbReference>
<dbReference type="PANTHER" id="PTHR10048">
    <property type="entry name" value="PHOSPHATIDYLINOSITOL KINASE"/>
    <property type="match status" value="1"/>
</dbReference>
<evidence type="ECO:0000256" key="5">
    <source>
        <dbReference type="ARBA" id="ARBA00022741"/>
    </source>
</evidence>
<comment type="catalytic activity">
    <reaction evidence="9">
        <text>a 1,2-diacyl-sn-glycero-3-phospho-(1D-myo-inositol) + ATP = a 1,2-diacyl-sn-glycero-3-phospho-(1D-myo-inositol-3-phosphate) + ADP + H(+)</text>
        <dbReference type="Rhea" id="RHEA:12709"/>
        <dbReference type="ChEBI" id="CHEBI:15378"/>
        <dbReference type="ChEBI" id="CHEBI:30616"/>
        <dbReference type="ChEBI" id="CHEBI:57880"/>
        <dbReference type="ChEBI" id="CHEBI:58088"/>
        <dbReference type="ChEBI" id="CHEBI:456216"/>
        <dbReference type="EC" id="2.7.1.137"/>
    </reaction>
</comment>
<feature type="domain" description="C2 PI3K-type" evidence="13">
    <location>
        <begin position="17"/>
        <end position="193"/>
    </location>
</feature>
<comment type="caution">
    <text evidence="14">The sequence shown here is derived from an EMBL/GenBank/DDBJ whole genome shotgun (WGS) entry which is preliminary data.</text>
</comment>
<dbReference type="PIRSF" id="PIRSF000587">
    <property type="entry name" value="PI3K_Vps34"/>
    <property type="match status" value="1"/>
</dbReference>
<dbReference type="InterPro" id="IPR001263">
    <property type="entry name" value="PI3K_accessory_dom"/>
</dbReference>
<dbReference type="InterPro" id="IPR000403">
    <property type="entry name" value="PI3/4_kinase_cat_dom"/>
</dbReference>
<dbReference type="Gene3D" id="3.30.1010.10">
    <property type="entry name" value="Phosphatidylinositol 3-kinase Catalytic Subunit, Chain A, domain 4"/>
    <property type="match status" value="1"/>
</dbReference>
<dbReference type="EMBL" id="CAJGYM010000047">
    <property type="protein sequence ID" value="CAD6194718.1"/>
    <property type="molecule type" value="Genomic_DNA"/>
</dbReference>
<evidence type="ECO:0000259" key="12">
    <source>
        <dbReference type="PROSITE" id="PS51545"/>
    </source>
</evidence>
<dbReference type="CDD" id="cd00870">
    <property type="entry name" value="PI3Ka_III"/>
    <property type="match status" value="1"/>
</dbReference>
<keyword evidence="8" id="KW-0472">Membrane</keyword>
<evidence type="ECO:0000256" key="4">
    <source>
        <dbReference type="ARBA" id="ARBA00022679"/>
    </source>
</evidence>
<dbReference type="FunFam" id="1.10.1070.11:FF:000002">
    <property type="entry name" value="Phosphatidylinositol 3-kinase catalytic subunit type 3"/>
    <property type="match status" value="1"/>
</dbReference>
<protein>
    <recommendedName>
        <fullName evidence="3 9">Phosphatidylinositol 3-kinase catalytic subunit type 3</fullName>
        <ecNumber evidence="2 9">2.7.1.137</ecNumber>
    </recommendedName>
</protein>
<evidence type="ECO:0000313" key="15">
    <source>
        <dbReference type="Proteomes" id="UP000835052"/>
    </source>
</evidence>
<dbReference type="PROSITE" id="PS00915">
    <property type="entry name" value="PI3_4_KINASE_1"/>
    <property type="match status" value="1"/>
</dbReference>
<sequence>MRANLSDAFLYVYSCDLQNNLQIKISELEGTFRDLENPIRKISQVFAEVTVYCNDRPIGYPVSTSFRPVPEPGARTKLLQAWGEWLTLPVRYCDLSRNAFLHLCVWEMDMEATPESPQAPSSHIGAVSFPKRLVAQSNLSLFSKRGALRSGTIDIQVNISSVPDPFFCCEPTWKFSEPLEENFDVLFKQVKRQSRGLVEDVPWLDPFTSKRIETIRAMKKYPQSSRNLFLVIEMPSIRLGTHIYEVVYYEDDLKILRISSSTAAGVVNGSRMYAADPELGLESLAEVKHSAIMRMVPKGRDGLGDKHLKPNKQAKDRLETIIKMPSSQVLTSEQRDLVWKFRYYLKDDPRALNKYLRSVRWYRPAEEQAALTLMNDWAPIQAEDALELLSPAFTQVKVRAYAVSRLLDGASPDQVLLYLPQLVQALKYEPTSVSDTSFVNQNSDANVSNGEKDFDALTSESSRANSELARFLIDYAISSPRVSNFLFWYLKVEIEATKKTDEVLSRMYSCLLDRLFEELVKRPETRSQGENLKIQMEFVEDLKMLVAKAKESRGMDARESSLRTLLTNAKHMTDLKGITLPLDPTVRLGGVLPNTATMFNSNLAPVKLSFRVMTPPGERKDTSKNFSENEYTLLFKQGDDLRQDQLVIQMIRLMDTLFKKDQLDLKLTPYAVLSTGVDEGFVQFVKALPLRVIVSKFSAHRSDSIKEAMKERRPAPNGPFGIEANVVDNYVRSLAGYSVISYVLGIGDRHLDNLLLCEDGKIFHVDFGFILGRDPKPMPPPMKLTSEMVQAMGGVKSKQFLKFCQYCDSAYRILRRHANVLLNLFSLMLDAGIPDITSESDKAVFKVEQRLRLELSDEAASKHILSQVEASMTAKMPIISDIIHDIKQNYF</sequence>
<keyword evidence="4 9" id="KW-0808">Transferase</keyword>
<dbReference type="SUPFAM" id="SSF48371">
    <property type="entry name" value="ARM repeat"/>
    <property type="match status" value="1"/>
</dbReference>
<dbReference type="GO" id="GO:0016303">
    <property type="term" value="F:1-phosphatidylinositol-3-kinase activity"/>
    <property type="evidence" value="ECO:0007669"/>
    <property type="project" value="UniProtKB-UniRule"/>
</dbReference>
<accession>A0A8S1HJU5</accession>
<dbReference type="Gene3D" id="2.60.40.150">
    <property type="entry name" value="C2 domain"/>
    <property type="match status" value="1"/>
</dbReference>
<dbReference type="SUPFAM" id="SSF49562">
    <property type="entry name" value="C2 domain (Calcium/lipid-binding domain, CaLB)"/>
    <property type="match status" value="1"/>
</dbReference>
<dbReference type="SMART" id="SM00145">
    <property type="entry name" value="PI3Ka"/>
    <property type="match status" value="1"/>
</dbReference>
<dbReference type="GO" id="GO:0000407">
    <property type="term" value="C:phagophore assembly site"/>
    <property type="evidence" value="ECO:0007669"/>
    <property type="project" value="TreeGrafter"/>
</dbReference>
<evidence type="ECO:0000256" key="1">
    <source>
        <dbReference type="ARBA" id="ARBA00004184"/>
    </source>
</evidence>
<dbReference type="OrthoDB" id="67688at2759"/>
<proteinExistence type="inferred from homology"/>
<dbReference type="GO" id="GO:0005768">
    <property type="term" value="C:endosome"/>
    <property type="evidence" value="ECO:0007669"/>
    <property type="project" value="TreeGrafter"/>
</dbReference>